<evidence type="ECO:0000256" key="7">
    <source>
        <dbReference type="ARBA" id="ARBA00023319"/>
    </source>
</evidence>
<dbReference type="PIRSF" id="PIRSF000615">
    <property type="entry name" value="TyrPK_CSF1-R"/>
    <property type="match status" value="1"/>
</dbReference>
<dbReference type="Pfam" id="PF17736">
    <property type="entry name" value="Ig_C17orf99"/>
    <property type="match status" value="1"/>
</dbReference>
<reference evidence="11" key="1">
    <citation type="submission" date="2025-08" db="UniProtKB">
        <authorList>
            <consortium name="Ensembl"/>
        </authorList>
    </citation>
    <scope>IDENTIFICATION</scope>
</reference>
<keyword evidence="4 8" id="KW-0472">Membrane</keyword>
<feature type="domain" description="Ig-like" evidence="10">
    <location>
        <begin position="226"/>
        <end position="308"/>
    </location>
</feature>
<dbReference type="InterPro" id="IPR007110">
    <property type="entry name" value="Ig-like_dom"/>
</dbReference>
<dbReference type="Pfam" id="PF13895">
    <property type="entry name" value="Ig_2"/>
    <property type="match status" value="3"/>
</dbReference>
<feature type="chain" id="PRO_5025477572" evidence="9">
    <location>
        <begin position="30"/>
        <end position="674"/>
    </location>
</feature>
<dbReference type="OMA" id="INTHDAL"/>
<dbReference type="Ensembl" id="ENSSGRT00000036275.1">
    <property type="protein sequence ID" value="ENSSGRP00000033791.1"/>
    <property type="gene ID" value="ENSSGRG00000018792.1"/>
</dbReference>
<keyword evidence="5" id="KW-1015">Disulfide bond</keyword>
<dbReference type="AlphaFoldDB" id="A0A672M8Q2"/>
<dbReference type="SMART" id="SM00409">
    <property type="entry name" value="IG"/>
    <property type="match status" value="4"/>
</dbReference>
<keyword evidence="6" id="KW-0325">Glycoprotein</keyword>
<evidence type="ECO:0000313" key="11">
    <source>
        <dbReference type="Ensembl" id="ENSSGRP00000033791.1"/>
    </source>
</evidence>
<evidence type="ECO:0000256" key="3">
    <source>
        <dbReference type="ARBA" id="ARBA00022729"/>
    </source>
</evidence>
<dbReference type="InterPro" id="IPR040878">
    <property type="entry name" value="IL-40-like_Ig"/>
</dbReference>
<dbReference type="InParanoid" id="A0A672M8Q2"/>
<dbReference type="InterPro" id="IPR003598">
    <property type="entry name" value="Ig_sub2"/>
</dbReference>
<dbReference type="SUPFAM" id="SSF48726">
    <property type="entry name" value="Immunoglobulin"/>
    <property type="match status" value="5"/>
</dbReference>
<evidence type="ECO:0000256" key="2">
    <source>
        <dbReference type="ARBA" id="ARBA00022475"/>
    </source>
</evidence>
<evidence type="ECO:0000256" key="9">
    <source>
        <dbReference type="SAM" id="SignalP"/>
    </source>
</evidence>
<sequence>MWVKIQLSLKMGTLCHLLLFLFTSEEACAESVIKSVQLIIHPRNEIERGTNVSLKCQAEVSHKLGSHPNYKYNFYKDFQPLNTDQTSSTDHLYSIPDARMAHSGKYKCAVVIEEQKKESSVKDLTVKGLQTPVLTVDKLKLREGDDVTAVCTAEGEIGSLTFIFSDGFEELYTESTVSHRVERQLALTKGTVNIFCYYSVKLHSTIERSNDSNVISLDIQELEINPNIKVNPSTYVIEGDLITFSCSVDTTYQRNSDLKINLIHGHTMLSLNMTQTDYKMSAKANDSGEYECISRLGGVSKTSAMNITVKELFSMPFLSIHPTEVFEGEHVTIGCQISSFASERIRKDDIRYSIFQDKTPVINGSIYSGTAGKASNGKYICVAEAKGIIKKSERVLFEAKVLVSKPEISVDGPVIMNESFWIHCHSDNGSLPIIYSLKRNNITLNRTEVSDLHEKASFLAMISTPSDISSYMCEAENNGQVSSKMSERLHVTVIVPVGKPLLTVIPVPGNIEEGSDVTLICNIPKGSPPISFSFYGGSGTEIYSITVQSNSSSYDLSAVNRQHSGNYYCEANNQADALIKSDTVTVEVSLAKWKKALIAAFCMLLVALLVLFIVMRYKAKRGKREMAAKLSIKPASPKSDDSLTLSLTHDTHYSDHTGAELHFDALTGKVTYGT</sequence>
<dbReference type="Proteomes" id="UP000472262">
    <property type="component" value="Unassembled WGS sequence"/>
</dbReference>
<accession>A0A672M8Q2</accession>
<dbReference type="Gene3D" id="2.60.40.10">
    <property type="entry name" value="Immunoglobulins"/>
    <property type="match status" value="4"/>
</dbReference>
<dbReference type="SMART" id="SM00408">
    <property type="entry name" value="IGc2"/>
    <property type="match status" value="2"/>
</dbReference>
<keyword evidence="7" id="KW-0393">Immunoglobulin domain</keyword>
<feature type="signal peptide" evidence="9">
    <location>
        <begin position="1"/>
        <end position="29"/>
    </location>
</feature>
<dbReference type="PANTHER" id="PTHR11481:SF60">
    <property type="entry name" value="IG-LIKE DOMAIN-CONTAINING PROTEIN"/>
    <property type="match status" value="1"/>
</dbReference>
<dbReference type="GO" id="GO:0006955">
    <property type="term" value="P:immune response"/>
    <property type="evidence" value="ECO:0007669"/>
    <property type="project" value="TreeGrafter"/>
</dbReference>
<keyword evidence="3 9" id="KW-0732">Signal</keyword>
<dbReference type="OrthoDB" id="9950534at2759"/>
<organism evidence="11 12">
    <name type="scientific">Sinocyclocheilus grahami</name>
    <name type="common">Dianchi golden-line fish</name>
    <name type="synonym">Barbus grahami</name>
    <dbReference type="NCBI Taxonomy" id="75366"/>
    <lineage>
        <taxon>Eukaryota</taxon>
        <taxon>Metazoa</taxon>
        <taxon>Chordata</taxon>
        <taxon>Craniata</taxon>
        <taxon>Vertebrata</taxon>
        <taxon>Euteleostomi</taxon>
        <taxon>Actinopterygii</taxon>
        <taxon>Neopterygii</taxon>
        <taxon>Teleostei</taxon>
        <taxon>Ostariophysi</taxon>
        <taxon>Cypriniformes</taxon>
        <taxon>Cyprinidae</taxon>
        <taxon>Cyprininae</taxon>
        <taxon>Sinocyclocheilus</taxon>
    </lineage>
</organism>
<dbReference type="InterPro" id="IPR013783">
    <property type="entry name" value="Ig-like_fold"/>
</dbReference>
<dbReference type="GO" id="GO:0007166">
    <property type="term" value="P:cell surface receptor signaling pathway"/>
    <property type="evidence" value="ECO:0007669"/>
    <property type="project" value="TreeGrafter"/>
</dbReference>
<evidence type="ECO:0000259" key="10">
    <source>
        <dbReference type="PROSITE" id="PS50835"/>
    </source>
</evidence>
<evidence type="ECO:0000256" key="4">
    <source>
        <dbReference type="ARBA" id="ARBA00023136"/>
    </source>
</evidence>
<dbReference type="GO" id="GO:0004888">
    <property type="term" value="F:transmembrane signaling receptor activity"/>
    <property type="evidence" value="ECO:0007669"/>
    <property type="project" value="TreeGrafter"/>
</dbReference>
<keyword evidence="8" id="KW-0812">Transmembrane</keyword>
<dbReference type="InterPro" id="IPR036179">
    <property type="entry name" value="Ig-like_dom_sf"/>
</dbReference>
<dbReference type="RefSeq" id="XP_016090998.1">
    <property type="nucleotide sequence ID" value="XM_016235512.1"/>
</dbReference>
<reference evidence="11" key="2">
    <citation type="submission" date="2025-09" db="UniProtKB">
        <authorList>
            <consortium name="Ensembl"/>
        </authorList>
    </citation>
    <scope>IDENTIFICATION</scope>
</reference>
<feature type="domain" description="Ig-like" evidence="10">
    <location>
        <begin position="500"/>
        <end position="585"/>
    </location>
</feature>
<evidence type="ECO:0000256" key="6">
    <source>
        <dbReference type="ARBA" id="ARBA00023180"/>
    </source>
</evidence>
<evidence type="ECO:0000313" key="12">
    <source>
        <dbReference type="Proteomes" id="UP000472262"/>
    </source>
</evidence>
<dbReference type="FunFam" id="2.60.40.10:FF:000357">
    <property type="entry name" value="Fc receptor like 1"/>
    <property type="match status" value="1"/>
</dbReference>
<comment type="subcellular location">
    <subcellularLocation>
        <location evidence="1">Cell membrane</location>
    </subcellularLocation>
</comment>
<name>A0A672M8Q2_SINGR</name>
<keyword evidence="8" id="KW-1133">Transmembrane helix</keyword>
<evidence type="ECO:0000256" key="5">
    <source>
        <dbReference type="ARBA" id="ARBA00023157"/>
    </source>
</evidence>
<feature type="domain" description="Ig-like" evidence="10">
    <location>
        <begin position="34"/>
        <end position="125"/>
    </location>
</feature>
<dbReference type="GeneID" id="107553317"/>
<keyword evidence="2" id="KW-1003">Cell membrane</keyword>
<keyword evidence="12" id="KW-1185">Reference proteome</keyword>
<dbReference type="GO" id="GO:0009897">
    <property type="term" value="C:external side of plasma membrane"/>
    <property type="evidence" value="ECO:0007669"/>
    <property type="project" value="TreeGrafter"/>
</dbReference>
<feature type="domain" description="Ig-like" evidence="10">
    <location>
        <begin position="316"/>
        <end position="396"/>
    </location>
</feature>
<dbReference type="PROSITE" id="PS50835">
    <property type="entry name" value="IG_LIKE"/>
    <property type="match status" value="4"/>
</dbReference>
<protein>
    <submittedName>
        <fullName evidence="11">Platelet endothelial cell adhesion molecule-like</fullName>
    </submittedName>
</protein>
<evidence type="ECO:0000256" key="8">
    <source>
        <dbReference type="SAM" id="Phobius"/>
    </source>
</evidence>
<proteinExistence type="predicted"/>
<dbReference type="InterPro" id="IPR050488">
    <property type="entry name" value="Ig_Fc_receptor"/>
</dbReference>
<gene>
    <name evidence="11" type="primary">LOC107553317</name>
</gene>
<evidence type="ECO:0000256" key="1">
    <source>
        <dbReference type="ARBA" id="ARBA00004236"/>
    </source>
</evidence>
<feature type="transmembrane region" description="Helical" evidence="8">
    <location>
        <begin position="596"/>
        <end position="615"/>
    </location>
</feature>
<dbReference type="InterPro" id="IPR003599">
    <property type="entry name" value="Ig_sub"/>
</dbReference>
<dbReference type="PANTHER" id="PTHR11481">
    <property type="entry name" value="IMMUNOGLOBULIN FC RECEPTOR"/>
    <property type="match status" value="1"/>
</dbReference>